<dbReference type="InterPro" id="IPR017853">
    <property type="entry name" value="GH"/>
</dbReference>
<dbReference type="SUPFAM" id="SSF51445">
    <property type="entry name" value="(Trans)glycosidases"/>
    <property type="match status" value="1"/>
</dbReference>
<feature type="chain" id="PRO_5015769536" description="beta-glucosidase" evidence="7">
    <location>
        <begin position="26"/>
        <end position="815"/>
    </location>
</feature>
<feature type="domain" description="Glycoside hydrolase family 3 C-terminal" evidence="9">
    <location>
        <begin position="471"/>
        <end position="695"/>
    </location>
</feature>
<feature type="signal peptide" evidence="7">
    <location>
        <begin position="1"/>
        <end position="25"/>
    </location>
</feature>
<evidence type="ECO:0000256" key="5">
    <source>
        <dbReference type="ARBA" id="ARBA00022801"/>
    </source>
</evidence>
<evidence type="ECO:0000313" key="11">
    <source>
        <dbReference type="Proteomes" id="UP000245609"/>
    </source>
</evidence>
<keyword evidence="5" id="KW-0378">Hydrolase</keyword>
<evidence type="ECO:0000259" key="8">
    <source>
        <dbReference type="Pfam" id="PF00933"/>
    </source>
</evidence>
<reference evidence="10 11" key="1">
    <citation type="journal article" date="2018" name="MBio">
        <title>Comparative Genomics Reveals the Core Gene Toolbox for the Fungus-Insect Symbiosis.</title>
        <authorList>
            <person name="Wang Y."/>
            <person name="Stata M."/>
            <person name="Wang W."/>
            <person name="Stajich J.E."/>
            <person name="White M.M."/>
            <person name="Moncalvo J.M."/>
        </authorList>
    </citation>
    <scope>NUCLEOTIDE SEQUENCE [LARGE SCALE GENOMIC DNA]</scope>
    <source>
        <strain evidence="10 11">SC-DP-2</strain>
    </source>
</reference>
<feature type="domain" description="Glycoside hydrolase family 3 N-terminal" evidence="8">
    <location>
        <begin position="99"/>
        <end position="434"/>
    </location>
</feature>
<dbReference type="PANTHER" id="PTHR30620">
    <property type="entry name" value="PERIPLASMIC BETA-GLUCOSIDASE-RELATED"/>
    <property type="match status" value="1"/>
</dbReference>
<keyword evidence="4 7" id="KW-0732">Signal</keyword>
<evidence type="ECO:0000256" key="4">
    <source>
        <dbReference type="ARBA" id="ARBA00022729"/>
    </source>
</evidence>
<dbReference type="PRINTS" id="PR00133">
    <property type="entry name" value="GLHYDRLASE3"/>
</dbReference>
<dbReference type="EMBL" id="MBFS01000169">
    <property type="protein sequence ID" value="PVV04027.1"/>
    <property type="molecule type" value="Genomic_DNA"/>
</dbReference>
<proteinExistence type="inferred from homology"/>
<dbReference type="InterPro" id="IPR051915">
    <property type="entry name" value="Cellulose_Degrad_GH3"/>
</dbReference>
<dbReference type="InterPro" id="IPR036881">
    <property type="entry name" value="Glyco_hydro_3_C_sf"/>
</dbReference>
<organism evidence="10 11">
    <name type="scientific">Smittium megazygosporum</name>
    <dbReference type="NCBI Taxonomy" id="133381"/>
    <lineage>
        <taxon>Eukaryota</taxon>
        <taxon>Fungi</taxon>
        <taxon>Fungi incertae sedis</taxon>
        <taxon>Zoopagomycota</taxon>
        <taxon>Kickxellomycotina</taxon>
        <taxon>Harpellomycetes</taxon>
        <taxon>Harpellales</taxon>
        <taxon>Legeriomycetaceae</taxon>
        <taxon>Smittium</taxon>
    </lineage>
</organism>
<dbReference type="PANTHER" id="PTHR30620:SF16">
    <property type="entry name" value="LYSOSOMAL BETA GLUCOSIDASE"/>
    <property type="match status" value="1"/>
</dbReference>
<evidence type="ECO:0000259" key="9">
    <source>
        <dbReference type="Pfam" id="PF01915"/>
    </source>
</evidence>
<dbReference type="InterPro" id="IPR001764">
    <property type="entry name" value="Glyco_hydro_3_N"/>
</dbReference>
<evidence type="ECO:0000256" key="7">
    <source>
        <dbReference type="SAM" id="SignalP"/>
    </source>
</evidence>
<dbReference type="Pfam" id="PF00933">
    <property type="entry name" value="Glyco_hydro_3"/>
    <property type="match status" value="1"/>
</dbReference>
<evidence type="ECO:0000256" key="3">
    <source>
        <dbReference type="ARBA" id="ARBA00012744"/>
    </source>
</evidence>
<name>A0A2T9ZHN9_9FUNG</name>
<dbReference type="GO" id="GO:0008422">
    <property type="term" value="F:beta-glucosidase activity"/>
    <property type="evidence" value="ECO:0007669"/>
    <property type="project" value="UniProtKB-EC"/>
</dbReference>
<keyword evidence="11" id="KW-1185">Reference proteome</keyword>
<evidence type="ECO:0000256" key="1">
    <source>
        <dbReference type="ARBA" id="ARBA00000448"/>
    </source>
</evidence>
<dbReference type="STRING" id="133381.A0A2T9ZHN9"/>
<dbReference type="InterPro" id="IPR036962">
    <property type="entry name" value="Glyco_hydro_3_N_sf"/>
</dbReference>
<evidence type="ECO:0000256" key="2">
    <source>
        <dbReference type="ARBA" id="ARBA00005336"/>
    </source>
</evidence>
<protein>
    <recommendedName>
        <fullName evidence="3">beta-glucosidase</fullName>
        <ecNumber evidence="3">3.2.1.21</ecNumber>
    </recommendedName>
</protein>
<dbReference type="Gene3D" id="3.40.50.1700">
    <property type="entry name" value="Glycoside hydrolase family 3 C-terminal domain"/>
    <property type="match status" value="1"/>
</dbReference>
<dbReference type="SUPFAM" id="SSF52279">
    <property type="entry name" value="Beta-D-glucan exohydrolase, C-terminal domain"/>
    <property type="match status" value="1"/>
</dbReference>
<comment type="caution">
    <text evidence="10">The sequence shown here is derived from an EMBL/GenBank/DDBJ whole genome shotgun (WGS) entry which is preliminary data.</text>
</comment>
<dbReference type="Proteomes" id="UP000245609">
    <property type="component" value="Unassembled WGS sequence"/>
</dbReference>
<dbReference type="EC" id="3.2.1.21" evidence="3"/>
<comment type="catalytic activity">
    <reaction evidence="1">
        <text>Hydrolysis of terminal, non-reducing beta-D-glucosyl residues with release of beta-D-glucose.</text>
        <dbReference type="EC" id="3.2.1.21"/>
    </reaction>
</comment>
<dbReference type="OrthoDB" id="416222at2759"/>
<comment type="similarity">
    <text evidence="2">Belongs to the glycosyl hydrolase 3 family.</text>
</comment>
<accession>A0A2T9ZHN9</accession>
<dbReference type="Gene3D" id="3.20.20.300">
    <property type="entry name" value="Glycoside hydrolase, family 3, N-terminal domain"/>
    <property type="match status" value="1"/>
</dbReference>
<evidence type="ECO:0000313" key="10">
    <source>
        <dbReference type="EMBL" id="PVV04027.1"/>
    </source>
</evidence>
<sequence>MKINLLNHLISSLIIADVGVDSVYSLSVSNAQPPSIPATGPRTVGGRVCLPDKFLLQDFDPMRPISVPTYDLPKFDESKYVGPTDEIDQDVKDLLESLTLEQKVGQMAQYPHSTFIGCDGLINTTAIELYVDTYGMGSVLTVAGGVFSRWAYWSPQRYANFTNTIQQIAISRGPKIPIIYGIDSVRGAALIKSAVIMPSGYNVAATFDPTHAYTAGKITAKDTRAAGAHWTFGPLADLNSEKLWSRNFENFGEDPYLNGEMVYHSVKGYQGDYKKDRTRIAACVKHFIGYGYPHNGHDQEPRYIPMNRLMEYFAPPFQKAFDAGSATVMETYGSLNGEDMIASKLFLRELLRKTMEFKGMMVTDFDEINSQYLKHHTAFNATDASFISLNYTSVDMSMIRNGGSLFVPEVVQLVKAGKIPVGRIEESAGRILQLKKDLGLFENPFSDPALIDTVGSAQDVEAARNTVRESIVLLKNENDVLPFKPEENVLFVGANINSTRYISGGWQVTAQGPSDAQGDLVYDGYGDTILLGLQKVTGKPANWIQGYNITGYAVDDLNEVVRLARLADKVVFGFGERTLTEIPGDINTLDLNKEQYNLIERVAVETSTPITLLLLQNRPFSLGKLSKYASAIVNGMLPGPYGGLPVAEVLYGKYSPAGRMPYTYPKRDYQSFVTYYTTIWNEYDPEFAFGVGMGYNNITYSNITLSSAELRPGKPVSVSITATNNGKLPQSEPAIMYTTQKIRRRYSPERLRVRSFDKKVIAPGASVEFNFTLTAEEMMFWSVELEKELEEGPVDITINAGNANAKVASLYLYED</sequence>
<evidence type="ECO:0000256" key="6">
    <source>
        <dbReference type="ARBA" id="ARBA00023295"/>
    </source>
</evidence>
<dbReference type="Pfam" id="PF01915">
    <property type="entry name" value="Glyco_hydro_3_C"/>
    <property type="match status" value="1"/>
</dbReference>
<dbReference type="GO" id="GO:0009251">
    <property type="term" value="P:glucan catabolic process"/>
    <property type="evidence" value="ECO:0007669"/>
    <property type="project" value="TreeGrafter"/>
</dbReference>
<gene>
    <name evidence="10" type="ORF">BB560_001480</name>
</gene>
<dbReference type="InterPro" id="IPR013783">
    <property type="entry name" value="Ig-like_fold"/>
</dbReference>
<dbReference type="Gene3D" id="2.60.40.10">
    <property type="entry name" value="Immunoglobulins"/>
    <property type="match status" value="1"/>
</dbReference>
<dbReference type="AlphaFoldDB" id="A0A2T9ZHN9"/>
<keyword evidence="6" id="KW-0326">Glycosidase</keyword>
<dbReference type="InterPro" id="IPR002772">
    <property type="entry name" value="Glyco_hydro_3_C"/>
</dbReference>